<keyword evidence="4" id="KW-1185">Reference proteome</keyword>
<evidence type="ECO:0000313" key="4">
    <source>
        <dbReference type="Proteomes" id="UP000677054"/>
    </source>
</evidence>
<sequence>MAVRVIRDETHFQGELTAAGNKLVVADFTASWCGPCQRIAPAFSDMSVRYNKAVFLKIDVDNCSETAAAQGVTAMPTFIFYRNKVKVDRLQGADPTALENKIKQYYDAGDSAEEPSAPGM</sequence>
<dbReference type="PANTHER" id="PTHR46115">
    <property type="entry name" value="THIOREDOXIN-LIKE PROTEIN 1"/>
    <property type="match status" value="1"/>
</dbReference>
<reference evidence="3" key="1">
    <citation type="submission" date="2020-11" db="EMBL/GenBank/DDBJ databases">
        <authorList>
            <person name="Tran Van P."/>
        </authorList>
    </citation>
    <scope>NUCLEOTIDE SEQUENCE</scope>
</reference>
<evidence type="ECO:0000313" key="3">
    <source>
        <dbReference type="EMBL" id="CAD7255084.1"/>
    </source>
</evidence>
<dbReference type="Proteomes" id="UP000677054">
    <property type="component" value="Unassembled WGS sequence"/>
</dbReference>
<evidence type="ECO:0000259" key="2">
    <source>
        <dbReference type="PROSITE" id="PS51352"/>
    </source>
</evidence>
<evidence type="ECO:0000256" key="1">
    <source>
        <dbReference type="ARBA" id="ARBA00023157"/>
    </source>
</evidence>
<dbReference type="OrthoDB" id="2121326at2759"/>
<name>A0A7R9AJ18_9CRUS</name>
<dbReference type="EMBL" id="LR916635">
    <property type="protein sequence ID" value="CAD7255084.1"/>
    <property type="molecule type" value="Genomic_DNA"/>
</dbReference>
<dbReference type="SUPFAM" id="SSF52833">
    <property type="entry name" value="Thioredoxin-like"/>
    <property type="match status" value="1"/>
</dbReference>
<dbReference type="InterPro" id="IPR036249">
    <property type="entry name" value="Thioredoxin-like_sf"/>
</dbReference>
<proteinExistence type="predicted"/>
<dbReference type="PRINTS" id="PR00421">
    <property type="entry name" value="THIOREDOXIN"/>
</dbReference>
<dbReference type="InterPro" id="IPR017937">
    <property type="entry name" value="Thioredoxin_CS"/>
</dbReference>
<dbReference type="EMBL" id="CAJPEV010017117">
    <property type="protein sequence ID" value="CAG0907457.1"/>
    <property type="molecule type" value="Genomic_DNA"/>
</dbReference>
<dbReference type="Gene3D" id="3.40.30.10">
    <property type="entry name" value="Glutaredoxin"/>
    <property type="match status" value="1"/>
</dbReference>
<dbReference type="PROSITE" id="PS00194">
    <property type="entry name" value="THIOREDOXIN_1"/>
    <property type="match status" value="1"/>
</dbReference>
<organism evidence="3">
    <name type="scientific">Darwinula stevensoni</name>
    <dbReference type="NCBI Taxonomy" id="69355"/>
    <lineage>
        <taxon>Eukaryota</taxon>
        <taxon>Metazoa</taxon>
        <taxon>Ecdysozoa</taxon>
        <taxon>Arthropoda</taxon>
        <taxon>Crustacea</taxon>
        <taxon>Oligostraca</taxon>
        <taxon>Ostracoda</taxon>
        <taxon>Podocopa</taxon>
        <taxon>Podocopida</taxon>
        <taxon>Darwinulocopina</taxon>
        <taxon>Darwinuloidea</taxon>
        <taxon>Darwinulidae</taxon>
        <taxon>Darwinula</taxon>
    </lineage>
</organism>
<keyword evidence="1" id="KW-1015">Disulfide bond</keyword>
<dbReference type="AlphaFoldDB" id="A0A7R9AJ18"/>
<protein>
    <recommendedName>
        <fullName evidence="2">Thioredoxin domain-containing protein</fullName>
    </recommendedName>
</protein>
<dbReference type="Pfam" id="PF00085">
    <property type="entry name" value="Thioredoxin"/>
    <property type="match status" value="1"/>
</dbReference>
<gene>
    <name evidence="3" type="ORF">DSTB1V02_LOCUS14829</name>
</gene>
<feature type="domain" description="Thioredoxin" evidence="2">
    <location>
        <begin position="1"/>
        <end position="107"/>
    </location>
</feature>
<dbReference type="CDD" id="cd02947">
    <property type="entry name" value="TRX_family"/>
    <property type="match status" value="1"/>
</dbReference>
<dbReference type="FunFam" id="3.40.30.10:FF:000245">
    <property type="entry name" value="Thioredoxin"/>
    <property type="match status" value="1"/>
</dbReference>
<feature type="non-terminal residue" evidence="3">
    <location>
        <position position="120"/>
    </location>
</feature>
<dbReference type="PROSITE" id="PS51352">
    <property type="entry name" value="THIOREDOXIN_2"/>
    <property type="match status" value="1"/>
</dbReference>
<dbReference type="InterPro" id="IPR013766">
    <property type="entry name" value="Thioredoxin_domain"/>
</dbReference>
<accession>A0A7R9AJ18</accession>